<organism evidence="2 3">
    <name type="scientific">Maribrevibacterium harenarium</name>
    <dbReference type="NCBI Taxonomy" id="2589817"/>
    <lineage>
        <taxon>Bacteria</taxon>
        <taxon>Pseudomonadati</taxon>
        <taxon>Pseudomonadota</taxon>
        <taxon>Gammaproteobacteria</taxon>
        <taxon>Oceanospirillales</taxon>
        <taxon>Oceanospirillaceae</taxon>
        <taxon>Maribrevibacterium</taxon>
    </lineage>
</organism>
<reference evidence="2 3" key="1">
    <citation type="submission" date="2019-06" db="EMBL/GenBank/DDBJ databases">
        <title>A novel bacterium of genus Marinomonas, isolated from coastal sand.</title>
        <authorList>
            <person name="Huang H."/>
            <person name="Mo K."/>
            <person name="Hu Y."/>
        </authorList>
    </citation>
    <scope>NUCLEOTIDE SEQUENCE [LARGE SCALE GENOMIC DNA]</scope>
    <source>
        <strain evidence="2 3">HB171799</strain>
    </source>
</reference>
<dbReference type="Gene3D" id="3.40.30.10">
    <property type="entry name" value="Glutaredoxin"/>
    <property type="match status" value="1"/>
</dbReference>
<dbReference type="Pfam" id="PF01323">
    <property type="entry name" value="DSBA"/>
    <property type="match status" value="1"/>
</dbReference>
<gene>
    <name evidence="2" type="ORF">FJM67_12830</name>
</gene>
<proteinExistence type="predicted"/>
<sequence length="213" mass="23905">MADVTIDIIADPVCPWCYLGYRRLQGAVEHLGDSYRFKLNWLPFELHPDIPATGVLRDDYLGRKFGSQEKLNEVSHALQTIGAAEGIEFNFSPEDVVPNTLKAHQLMLQAVKQDLATPMMLALFDAYFTKGENIGLETVLTKIAKNVGLEDELINDAFTRSGAQIVQEKIDKIRRLNIQSVPSYIINEQFLLQGARSPEEFAQAIIEVIDGRD</sequence>
<evidence type="ECO:0000313" key="3">
    <source>
        <dbReference type="Proteomes" id="UP000315901"/>
    </source>
</evidence>
<dbReference type="Proteomes" id="UP000315901">
    <property type="component" value="Unassembled WGS sequence"/>
</dbReference>
<feature type="domain" description="DSBA-like thioredoxin" evidence="1">
    <location>
        <begin position="5"/>
        <end position="205"/>
    </location>
</feature>
<dbReference type="AlphaFoldDB" id="A0A501WNP9"/>
<dbReference type="GO" id="GO:0016491">
    <property type="term" value="F:oxidoreductase activity"/>
    <property type="evidence" value="ECO:0007669"/>
    <property type="project" value="InterPro"/>
</dbReference>
<dbReference type="EMBL" id="VFRR01000028">
    <property type="protein sequence ID" value="TPE48907.1"/>
    <property type="molecule type" value="Genomic_DNA"/>
</dbReference>
<name>A0A501WNP9_9GAMM</name>
<dbReference type="InterPro" id="IPR001853">
    <property type="entry name" value="DSBA-like_thioredoxin_dom"/>
</dbReference>
<dbReference type="PANTHER" id="PTHR13887">
    <property type="entry name" value="GLUTATHIONE S-TRANSFERASE KAPPA"/>
    <property type="match status" value="1"/>
</dbReference>
<accession>A0A501WNP9</accession>
<dbReference type="RefSeq" id="WP_140589887.1">
    <property type="nucleotide sequence ID" value="NZ_VFRR01000028.1"/>
</dbReference>
<dbReference type="PANTHER" id="PTHR13887:SF41">
    <property type="entry name" value="THIOREDOXIN SUPERFAMILY PROTEIN"/>
    <property type="match status" value="1"/>
</dbReference>
<comment type="caution">
    <text evidence="2">The sequence shown here is derived from an EMBL/GenBank/DDBJ whole genome shotgun (WGS) entry which is preliminary data.</text>
</comment>
<dbReference type="OrthoDB" id="9799122at2"/>
<evidence type="ECO:0000259" key="1">
    <source>
        <dbReference type="Pfam" id="PF01323"/>
    </source>
</evidence>
<protein>
    <submittedName>
        <fullName evidence="2">DsbA family oxidoreductase</fullName>
    </submittedName>
</protein>
<dbReference type="SUPFAM" id="SSF52833">
    <property type="entry name" value="Thioredoxin-like"/>
    <property type="match status" value="1"/>
</dbReference>
<dbReference type="CDD" id="cd03024">
    <property type="entry name" value="DsbA_FrnE"/>
    <property type="match status" value="1"/>
</dbReference>
<evidence type="ECO:0000313" key="2">
    <source>
        <dbReference type="EMBL" id="TPE48907.1"/>
    </source>
</evidence>
<dbReference type="InterPro" id="IPR036249">
    <property type="entry name" value="Thioredoxin-like_sf"/>
</dbReference>
<keyword evidence="3" id="KW-1185">Reference proteome</keyword>